<dbReference type="InterPro" id="IPR017476">
    <property type="entry name" value="UDP-Glc/GDP-Man"/>
</dbReference>
<feature type="binding site" evidence="9">
    <location>
        <position position="252"/>
    </location>
    <ligand>
        <name>substrate</name>
    </ligand>
</feature>
<evidence type="ECO:0000256" key="10">
    <source>
        <dbReference type="PIRSR" id="PIRSR500134-3"/>
    </source>
</evidence>
<keyword evidence="4 7" id="KW-0560">Oxidoreductase</keyword>
<dbReference type="Pfam" id="PF00984">
    <property type="entry name" value="UDPG_MGDP_dh"/>
    <property type="match status" value="1"/>
</dbReference>
<evidence type="ECO:0000256" key="2">
    <source>
        <dbReference type="ARBA" id="ARBA00006601"/>
    </source>
</evidence>
<reference evidence="13" key="1">
    <citation type="submission" date="2016-01" db="EMBL/GenBank/DDBJ databases">
        <title>Draft genome of Chromobacterium sp. F49.</title>
        <authorList>
            <person name="Hong K.W."/>
        </authorList>
    </citation>
    <scope>NUCLEOTIDE SEQUENCE [LARGE SCALE GENOMIC DNA]</scope>
    <source>
        <strain evidence="13">P7IIIA</strain>
    </source>
</reference>
<evidence type="ECO:0000259" key="11">
    <source>
        <dbReference type="SMART" id="SM00984"/>
    </source>
</evidence>
<dbReference type="PANTHER" id="PTHR43750:SF3">
    <property type="entry name" value="UDP-GLUCOSE 6-DEHYDROGENASE TUAD"/>
    <property type="match status" value="1"/>
</dbReference>
<evidence type="ECO:0000256" key="4">
    <source>
        <dbReference type="ARBA" id="ARBA00023002"/>
    </source>
</evidence>
<evidence type="ECO:0000256" key="5">
    <source>
        <dbReference type="ARBA" id="ARBA00023027"/>
    </source>
</evidence>
<organism evidence="12 13">
    <name type="scientific">Fictibacillus phosphorivorans</name>
    <dbReference type="NCBI Taxonomy" id="1221500"/>
    <lineage>
        <taxon>Bacteria</taxon>
        <taxon>Bacillati</taxon>
        <taxon>Bacillota</taxon>
        <taxon>Bacilli</taxon>
        <taxon>Bacillales</taxon>
        <taxon>Fictibacillaceae</taxon>
        <taxon>Fictibacillus</taxon>
    </lineage>
</organism>
<dbReference type="GO" id="GO:0003979">
    <property type="term" value="F:UDP-glucose 6-dehydrogenase activity"/>
    <property type="evidence" value="ECO:0007669"/>
    <property type="project" value="UniProtKB-EC"/>
</dbReference>
<dbReference type="InterPro" id="IPR028357">
    <property type="entry name" value="UDPglc_DH_bac"/>
</dbReference>
<evidence type="ECO:0000313" key="12">
    <source>
        <dbReference type="EMBL" id="KZE63489.1"/>
    </source>
</evidence>
<evidence type="ECO:0000313" key="13">
    <source>
        <dbReference type="Proteomes" id="UP000076567"/>
    </source>
</evidence>
<feature type="binding site" evidence="9">
    <location>
        <position position="315"/>
    </location>
    <ligand>
        <name>substrate</name>
    </ligand>
</feature>
<keyword evidence="5 7" id="KW-0520">NAD</keyword>
<proteinExistence type="inferred from homology"/>
<dbReference type="SUPFAM" id="SSF48179">
    <property type="entry name" value="6-phosphogluconate dehydrogenase C-terminal domain-like"/>
    <property type="match status" value="1"/>
</dbReference>
<dbReference type="EMBL" id="LRFC01000039">
    <property type="protein sequence ID" value="KZE63489.1"/>
    <property type="molecule type" value="Genomic_DNA"/>
</dbReference>
<comment type="caution">
    <text evidence="12">The sequence shown here is derived from an EMBL/GenBank/DDBJ whole genome shotgun (WGS) entry which is preliminary data.</text>
</comment>
<feature type="domain" description="UDP-glucose/GDP-mannose dehydrogenase C-terminal" evidence="11">
    <location>
        <begin position="308"/>
        <end position="408"/>
    </location>
</feature>
<sequence length="426" mass="47705">MGTGYVGTTTALTLCELGHQVIGYDVDPLKIASLQNKNLHFYEPGLKDLLVKHLHSGNIRFTENIKQAVQQSEIIFICVGTPQNDDGSANLEYVQQAATMIGNYLNNYKVIVNKSTVPVGTAEKVTKWIHDSMVSPIQYDVISNPEFLKEGTALADSLNPERIVIGSHSEKATDKMKNLYSKFKTTFVHTTPQTAELIKYAANSFLATKISFINEIARLCENVNVDVKDVAFGIGLDSRIGSSFLQAGIGYGGSCFPKDVLALLSTAQQNNTNLSLLEKTYSINNTQPFYFIEKIKNKLKDIKGKNIAILGLSFKPHTDDIRESPALKIIEELYKQSANIFVHDPVAKLPKILSQKITQIHSIHSLPENTDALIICTDWPEYETFDWLQVKQKMRNPYIFDGRNMLNASNMTKLGFYYDGIGYRQF</sequence>
<evidence type="ECO:0000256" key="6">
    <source>
        <dbReference type="ARBA" id="ARBA00047473"/>
    </source>
</evidence>
<evidence type="ECO:0000256" key="9">
    <source>
        <dbReference type="PIRSR" id="PIRSR500134-2"/>
    </source>
</evidence>
<dbReference type="Pfam" id="PF03721">
    <property type="entry name" value="UDPG_MGDP_dh_N"/>
    <property type="match status" value="1"/>
</dbReference>
<feature type="binding site" evidence="9">
    <location>
        <position position="199"/>
    </location>
    <ligand>
        <name>substrate</name>
    </ligand>
</feature>
<feature type="binding site" evidence="10">
    <location>
        <position position="258"/>
    </location>
    <ligand>
        <name>NAD(+)</name>
        <dbReference type="ChEBI" id="CHEBI:57540"/>
    </ligand>
</feature>
<protein>
    <recommendedName>
        <fullName evidence="3 7">UDP-glucose 6-dehydrogenase</fullName>
        <ecNumber evidence="3 7">1.1.1.22</ecNumber>
    </recommendedName>
</protein>
<dbReference type="SUPFAM" id="SSF51735">
    <property type="entry name" value="NAD(P)-binding Rossmann-fold domains"/>
    <property type="match status" value="1"/>
</dbReference>
<feature type="binding site" evidence="9">
    <location>
        <begin position="147"/>
        <end position="150"/>
    </location>
    <ligand>
        <name>substrate</name>
    </ligand>
</feature>
<evidence type="ECO:0000256" key="8">
    <source>
        <dbReference type="PIRSR" id="PIRSR500134-1"/>
    </source>
</evidence>
<dbReference type="GO" id="GO:0006065">
    <property type="term" value="P:UDP-glucuronate biosynthetic process"/>
    <property type="evidence" value="ECO:0007669"/>
    <property type="project" value="UniProtKB-UniPathway"/>
</dbReference>
<feature type="binding site" evidence="10">
    <location>
        <position position="81"/>
    </location>
    <ligand>
        <name>NAD(+)</name>
        <dbReference type="ChEBI" id="CHEBI:57540"/>
    </ligand>
</feature>
<dbReference type="Pfam" id="PF03720">
    <property type="entry name" value="UDPG_MGDP_dh_C"/>
    <property type="match status" value="1"/>
</dbReference>
<dbReference type="PANTHER" id="PTHR43750">
    <property type="entry name" value="UDP-GLUCOSE 6-DEHYDROGENASE TUAD"/>
    <property type="match status" value="1"/>
</dbReference>
<dbReference type="SMART" id="SM00984">
    <property type="entry name" value="UDPG_MGDP_dh_C"/>
    <property type="match status" value="1"/>
</dbReference>
<dbReference type="UniPathway" id="UPA00038">
    <property type="reaction ID" value="UER00491"/>
</dbReference>
<feature type="active site" description="Nucleophile" evidence="8">
    <location>
        <position position="255"/>
    </location>
</feature>
<keyword evidence="13" id="KW-1185">Reference proteome</keyword>
<evidence type="ECO:0000256" key="7">
    <source>
        <dbReference type="PIRNR" id="PIRNR000124"/>
    </source>
</evidence>
<dbReference type="Proteomes" id="UP000076567">
    <property type="component" value="Unassembled WGS sequence"/>
</dbReference>
<dbReference type="InterPro" id="IPR036291">
    <property type="entry name" value="NAD(P)-bd_dom_sf"/>
</dbReference>
<evidence type="ECO:0000256" key="3">
    <source>
        <dbReference type="ARBA" id="ARBA00012954"/>
    </source>
</evidence>
<dbReference type="Gene3D" id="1.20.5.100">
    <property type="entry name" value="Cytochrome c1, transmembrane anchor, C-terminal"/>
    <property type="match status" value="1"/>
</dbReference>
<feature type="binding site" evidence="10">
    <location>
        <position position="30"/>
    </location>
    <ligand>
        <name>NAD(+)</name>
        <dbReference type="ChEBI" id="CHEBI:57540"/>
    </ligand>
</feature>
<dbReference type="InterPro" id="IPR014027">
    <property type="entry name" value="UDP-Glc/GDP-Man_DH_C"/>
</dbReference>
<dbReference type="InterPro" id="IPR014026">
    <property type="entry name" value="UDP-Glc/GDP-Man_DH_dimer"/>
</dbReference>
<evidence type="ECO:0000256" key="1">
    <source>
        <dbReference type="ARBA" id="ARBA00004701"/>
    </source>
</evidence>
<feature type="binding site" evidence="10">
    <location>
        <position position="116"/>
    </location>
    <ligand>
        <name>NAD(+)</name>
        <dbReference type="ChEBI" id="CHEBI:57540"/>
    </ligand>
</feature>
<dbReference type="InterPro" id="IPR008927">
    <property type="entry name" value="6-PGluconate_DH-like_C_sf"/>
</dbReference>
<dbReference type="NCBIfam" id="TIGR03026">
    <property type="entry name" value="NDP-sugDHase"/>
    <property type="match status" value="1"/>
</dbReference>
<feature type="binding site" evidence="9">
    <location>
        <begin position="244"/>
        <end position="248"/>
    </location>
    <ligand>
        <name>substrate</name>
    </ligand>
</feature>
<dbReference type="PIRSF" id="PIRSF500134">
    <property type="entry name" value="UDPglc_DH_bac"/>
    <property type="match status" value="1"/>
</dbReference>
<dbReference type="Gene3D" id="3.40.50.720">
    <property type="entry name" value="NAD(P)-binding Rossmann-like Domain"/>
    <property type="match status" value="2"/>
</dbReference>
<gene>
    <name evidence="12" type="ORF">AWM68_15495</name>
</gene>
<feature type="binding site" evidence="10">
    <location>
        <position position="25"/>
    </location>
    <ligand>
        <name>NAD(+)</name>
        <dbReference type="ChEBI" id="CHEBI:57540"/>
    </ligand>
</feature>
<dbReference type="SUPFAM" id="SSF52413">
    <property type="entry name" value="UDP-glucose/GDP-mannose dehydrogenase C-terminal domain"/>
    <property type="match status" value="1"/>
</dbReference>
<feature type="binding site" evidence="10">
    <location>
        <position position="150"/>
    </location>
    <ligand>
        <name>NAD(+)</name>
        <dbReference type="ChEBI" id="CHEBI:57540"/>
    </ligand>
</feature>
<dbReference type="PIRSF" id="PIRSF000124">
    <property type="entry name" value="UDPglc_GDPman_dh"/>
    <property type="match status" value="1"/>
</dbReference>
<feature type="binding site" evidence="10">
    <location>
        <position position="322"/>
    </location>
    <ligand>
        <name>NAD(+)</name>
        <dbReference type="ChEBI" id="CHEBI:57540"/>
    </ligand>
</feature>
<dbReference type="InterPro" id="IPR036220">
    <property type="entry name" value="UDP-Glc/GDP-Man_DH_C_sf"/>
</dbReference>
<dbReference type="GO" id="GO:0051287">
    <property type="term" value="F:NAD binding"/>
    <property type="evidence" value="ECO:0007669"/>
    <property type="project" value="InterPro"/>
</dbReference>
<dbReference type="InterPro" id="IPR001732">
    <property type="entry name" value="UDP-Glc/GDP-Man_DH_N"/>
</dbReference>
<dbReference type="EC" id="1.1.1.22" evidence="3 7"/>
<comment type="catalytic activity">
    <reaction evidence="6 7">
        <text>UDP-alpha-D-glucose + 2 NAD(+) + H2O = UDP-alpha-D-glucuronate + 2 NADH + 3 H(+)</text>
        <dbReference type="Rhea" id="RHEA:23596"/>
        <dbReference type="ChEBI" id="CHEBI:15377"/>
        <dbReference type="ChEBI" id="CHEBI:15378"/>
        <dbReference type="ChEBI" id="CHEBI:57540"/>
        <dbReference type="ChEBI" id="CHEBI:57945"/>
        <dbReference type="ChEBI" id="CHEBI:58052"/>
        <dbReference type="ChEBI" id="CHEBI:58885"/>
        <dbReference type="EC" id="1.1.1.22"/>
    </reaction>
</comment>
<dbReference type="GO" id="GO:0000271">
    <property type="term" value="P:polysaccharide biosynthetic process"/>
    <property type="evidence" value="ECO:0007669"/>
    <property type="project" value="InterPro"/>
</dbReference>
<comment type="similarity">
    <text evidence="2 7">Belongs to the UDP-glucose/GDP-mannose dehydrogenase family.</text>
</comment>
<name>A0A163PGH9_9BACL</name>
<comment type="pathway">
    <text evidence="1">Nucleotide-sugar biosynthesis; UDP-alpha-D-glucuronate biosynthesis; UDP-alpha-D-glucuronate from UDP-alpha-D-glucose: step 1/1.</text>
</comment>
<dbReference type="AlphaFoldDB" id="A0A163PGH9"/>
<accession>A0A163PGH9</accession>